<keyword evidence="1" id="KW-1133">Transmembrane helix</keyword>
<keyword evidence="1" id="KW-0812">Transmembrane</keyword>
<evidence type="ECO:0000313" key="3">
    <source>
        <dbReference type="EMBL" id="KPU45023.1"/>
    </source>
</evidence>
<organism evidence="3 4">
    <name type="scientific">Oxobacter pfennigii</name>
    <dbReference type="NCBI Taxonomy" id="36849"/>
    <lineage>
        <taxon>Bacteria</taxon>
        <taxon>Bacillati</taxon>
        <taxon>Bacillota</taxon>
        <taxon>Clostridia</taxon>
        <taxon>Eubacteriales</taxon>
        <taxon>Clostridiaceae</taxon>
        <taxon>Oxobacter</taxon>
    </lineage>
</organism>
<accession>A0A0P8X2I9</accession>
<proteinExistence type="predicted"/>
<evidence type="ECO:0000259" key="2">
    <source>
        <dbReference type="Pfam" id="PF05569"/>
    </source>
</evidence>
<dbReference type="EMBL" id="LKET01000028">
    <property type="protein sequence ID" value="KPU45023.1"/>
    <property type="molecule type" value="Genomic_DNA"/>
</dbReference>
<sequence>MLMGADMEMSCDERVLKELGSSTKKAYSMSLLSLAAQKRIIGGSPLAFGEGDIKKRINNVLNFKKHPRSVIILAIAVAVILGVCFSSNKVTAGIGDYYFYDFSVNGLALGADINEIDTSSLTPTAPLDIKNGYDYNFEEVRFSVNKETGRLNKMIVGVINGAYIPSVIVNRQEGPVYINKSLTNIEEVIDIFGEGKRGWQDREQQLRYVEYIHKEGRLSATVKFVYTDVEFDEIKHRLIWVIAESNLPYPYPDYKANEVQTVEPLIFTSDEIDLINLGTLAVDTYMNYLMSGKTEVEERIASYKLNDISILAGDINEFCVALNYDFTTDNDSYMNPARGAKGKGTWTDNYFEIRVKYAYDNVYSIKSIGTGGGGQGLKPYEPVE</sequence>
<reference evidence="3 4" key="1">
    <citation type="submission" date="2015-09" db="EMBL/GenBank/DDBJ databases">
        <title>Genome sequence of Oxobacter pfennigii DSM 3222.</title>
        <authorList>
            <person name="Poehlein A."/>
            <person name="Bengelsdorf F.R."/>
            <person name="Schiel-Bengelsdorf B."/>
            <person name="Duerre P."/>
            <person name="Daniel R."/>
        </authorList>
    </citation>
    <scope>NUCLEOTIDE SEQUENCE [LARGE SCALE GENOMIC DNA]</scope>
    <source>
        <strain evidence="3 4">DSM 3222</strain>
    </source>
</reference>
<dbReference type="STRING" id="36849.OXPF_15010"/>
<comment type="caution">
    <text evidence="3">The sequence shown here is derived from an EMBL/GenBank/DDBJ whole genome shotgun (WGS) entry which is preliminary data.</text>
</comment>
<evidence type="ECO:0000313" key="4">
    <source>
        <dbReference type="Proteomes" id="UP000050326"/>
    </source>
</evidence>
<protein>
    <submittedName>
        <fullName evidence="3">BlaR1 peptidase M56</fullName>
    </submittedName>
</protein>
<dbReference type="AlphaFoldDB" id="A0A0P8X2I9"/>
<keyword evidence="1" id="KW-0472">Membrane</keyword>
<feature type="transmembrane region" description="Helical" evidence="1">
    <location>
        <begin position="70"/>
        <end position="88"/>
    </location>
</feature>
<gene>
    <name evidence="3" type="ORF">OXPF_15010</name>
</gene>
<dbReference type="Pfam" id="PF05569">
    <property type="entry name" value="Peptidase_M56"/>
    <property type="match status" value="1"/>
</dbReference>
<evidence type="ECO:0000256" key="1">
    <source>
        <dbReference type="SAM" id="Phobius"/>
    </source>
</evidence>
<dbReference type="Proteomes" id="UP000050326">
    <property type="component" value="Unassembled WGS sequence"/>
</dbReference>
<dbReference type="PATRIC" id="fig|36849.3.peg.1591"/>
<dbReference type="InterPro" id="IPR008756">
    <property type="entry name" value="Peptidase_M56"/>
</dbReference>
<name>A0A0P8X2I9_9CLOT</name>
<feature type="domain" description="Peptidase M56" evidence="2">
    <location>
        <begin position="3"/>
        <end position="59"/>
    </location>
</feature>
<keyword evidence="4" id="KW-1185">Reference proteome</keyword>